<comment type="caution">
    <text evidence="1">The sequence shown here is derived from an EMBL/GenBank/DDBJ whole genome shotgun (WGS) entry which is preliminary data.</text>
</comment>
<gene>
    <name evidence="1" type="ORF">DNH61_08785</name>
</gene>
<organism evidence="1 2">
    <name type="scientific">Paenibacillus sambharensis</name>
    <dbReference type="NCBI Taxonomy" id="1803190"/>
    <lineage>
        <taxon>Bacteria</taxon>
        <taxon>Bacillati</taxon>
        <taxon>Bacillota</taxon>
        <taxon>Bacilli</taxon>
        <taxon>Bacillales</taxon>
        <taxon>Paenibacillaceae</taxon>
        <taxon>Paenibacillus</taxon>
    </lineage>
</organism>
<dbReference type="EMBL" id="QKRB01000041">
    <property type="protein sequence ID" value="PZD96285.1"/>
    <property type="molecule type" value="Genomic_DNA"/>
</dbReference>
<evidence type="ECO:0000313" key="1">
    <source>
        <dbReference type="EMBL" id="PZD96285.1"/>
    </source>
</evidence>
<dbReference type="InterPro" id="IPR046169">
    <property type="entry name" value="DUF6171"/>
</dbReference>
<accession>A0A2W1LN22</accession>
<name>A0A2W1LN22_9BACL</name>
<dbReference type="OrthoDB" id="7061841at2"/>
<dbReference type="RefSeq" id="WP_111146283.1">
    <property type="nucleotide sequence ID" value="NZ_QKRB01000041.1"/>
</dbReference>
<proteinExistence type="predicted"/>
<reference evidence="1 2" key="1">
    <citation type="submission" date="2018-06" db="EMBL/GenBank/DDBJ databases">
        <title>Paenibacillus imtechensis sp. nov.</title>
        <authorList>
            <person name="Pinnaka A.K."/>
            <person name="Singh H."/>
            <person name="Kaur M."/>
        </authorList>
    </citation>
    <scope>NUCLEOTIDE SEQUENCE [LARGE SCALE GENOMIC DNA]</scope>
    <source>
        <strain evidence="1 2">SMB1</strain>
    </source>
</reference>
<evidence type="ECO:0000313" key="2">
    <source>
        <dbReference type="Proteomes" id="UP000249522"/>
    </source>
</evidence>
<dbReference type="Pfam" id="PF19668">
    <property type="entry name" value="DUF6171"/>
    <property type="match status" value="1"/>
</dbReference>
<dbReference type="Proteomes" id="UP000249522">
    <property type="component" value="Unassembled WGS sequence"/>
</dbReference>
<keyword evidence="2" id="KW-1185">Reference proteome</keyword>
<sequence length="88" mass="9531">MEKTDGCKGCSRDVQVSEAQIEAMVNKLASRGFDCVADDVYESRLASCSGCESLSFGHTCKFCGCIVRVRAKLADKSCPNPDGSRWQS</sequence>
<dbReference type="AlphaFoldDB" id="A0A2W1LN22"/>
<protein>
    <submittedName>
        <fullName evidence="1">Uncharacterized protein</fullName>
    </submittedName>
</protein>